<dbReference type="InterPro" id="IPR004087">
    <property type="entry name" value="KH_dom"/>
</dbReference>
<dbReference type="InterPro" id="IPR015946">
    <property type="entry name" value="KH_dom-like_a/b"/>
</dbReference>
<feature type="non-terminal residue" evidence="8">
    <location>
        <position position="1"/>
    </location>
</feature>
<dbReference type="InterPro" id="IPR010995">
    <property type="entry name" value="DNA_repair_Rad51/TF_NusA_a-hlx"/>
</dbReference>
<evidence type="ECO:0000256" key="3">
    <source>
        <dbReference type="ARBA" id="ARBA00022884"/>
    </source>
</evidence>
<dbReference type="InterPro" id="IPR030842">
    <property type="entry name" value="TF_NusA_bacterial"/>
</dbReference>
<dbReference type="GO" id="GO:0000166">
    <property type="term" value="F:nucleotide binding"/>
    <property type="evidence" value="ECO:0007669"/>
    <property type="project" value="InterPro"/>
</dbReference>
<keyword evidence="3" id="KW-0694">RNA-binding</keyword>
<evidence type="ECO:0000256" key="5">
    <source>
        <dbReference type="ARBA" id="ARBA00023163"/>
    </source>
</evidence>
<dbReference type="Pfam" id="PF14520">
    <property type="entry name" value="HHH_5"/>
    <property type="match status" value="2"/>
</dbReference>
<sequence length="250" mass="27983">IIVDEETTSMDIAVEESKLSQAIGRGGQNIRLASDLTQWKLNVMSEAEAQDIDEHEMQKIVDLFTNKLSVDEDVASLLAQDGFSNIEDIAYVPINELQQIEGFDEKLVAELRERAQDQLLIEAISKEEDLDVHGPSDDLLELQLITPELAFSLARVGINTKNKLAEQSVDDLQEIDGLDEDLAAKVILQAREDWFKAGEIITEDNNEEEPETKAESEVTENAPVEEVEVETKAESEVTEKTQTEKLKTEE</sequence>
<feature type="compositionally biased region" description="Acidic residues" evidence="6">
    <location>
        <begin position="201"/>
        <end position="210"/>
    </location>
</feature>
<keyword evidence="1" id="KW-0806">Transcription termination</keyword>
<dbReference type="GO" id="GO:0006353">
    <property type="term" value="P:DNA-templated transcription termination"/>
    <property type="evidence" value="ECO:0007669"/>
    <property type="project" value="UniProtKB-KW"/>
</dbReference>
<dbReference type="InterPro" id="IPR016132">
    <property type="entry name" value="Phyto_chromo_attachment"/>
</dbReference>
<name>A0A382PE66_9ZZZZ</name>
<proteinExistence type="predicted"/>
<keyword evidence="2" id="KW-0963">Cytoplasm</keyword>
<feature type="region of interest" description="Disordered" evidence="6">
    <location>
        <begin position="200"/>
        <end position="250"/>
    </location>
</feature>
<evidence type="ECO:0000256" key="1">
    <source>
        <dbReference type="ARBA" id="ARBA00022472"/>
    </source>
</evidence>
<dbReference type="EMBL" id="UINC01106441">
    <property type="protein sequence ID" value="SVC71110.1"/>
    <property type="molecule type" value="Genomic_DNA"/>
</dbReference>
<protein>
    <recommendedName>
        <fullName evidence="7">Phytochrome chromophore attachment site domain-containing protein</fullName>
    </recommendedName>
</protein>
<evidence type="ECO:0000256" key="4">
    <source>
        <dbReference type="ARBA" id="ARBA00023015"/>
    </source>
</evidence>
<dbReference type="Pfam" id="PF26594">
    <property type="entry name" value="KH_NusA_2nd"/>
    <property type="match status" value="1"/>
</dbReference>
<dbReference type="GO" id="GO:0005829">
    <property type="term" value="C:cytosol"/>
    <property type="evidence" value="ECO:0007669"/>
    <property type="project" value="TreeGrafter"/>
</dbReference>
<keyword evidence="4" id="KW-0805">Transcription regulation</keyword>
<dbReference type="PROSITE" id="PS50046">
    <property type="entry name" value="PHYTOCHROME_2"/>
    <property type="match status" value="1"/>
</dbReference>
<evidence type="ECO:0000256" key="2">
    <source>
        <dbReference type="ARBA" id="ARBA00022490"/>
    </source>
</evidence>
<evidence type="ECO:0000259" key="7">
    <source>
        <dbReference type="PROSITE" id="PS50046"/>
    </source>
</evidence>
<dbReference type="GO" id="GO:0031564">
    <property type="term" value="P:transcription antitermination"/>
    <property type="evidence" value="ECO:0007669"/>
    <property type="project" value="InterPro"/>
</dbReference>
<dbReference type="InterPro" id="IPR010214">
    <property type="entry name" value="Tscrpt_termin_fac_NusA_C_rpt"/>
</dbReference>
<dbReference type="NCBIfam" id="TIGR01954">
    <property type="entry name" value="nusA_Cterm_rpt"/>
    <property type="match status" value="2"/>
</dbReference>
<dbReference type="Gene3D" id="3.30.300.20">
    <property type="match status" value="1"/>
</dbReference>
<reference evidence="8" key="1">
    <citation type="submission" date="2018-05" db="EMBL/GenBank/DDBJ databases">
        <authorList>
            <person name="Lanie J.A."/>
            <person name="Ng W.-L."/>
            <person name="Kazmierczak K.M."/>
            <person name="Andrzejewski T.M."/>
            <person name="Davidsen T.M."/>
            <person name="Wayne K.J."/>
            <person name="Tettelin H."/>
            <person name="Glass J.I."/>
            <person name="Rusch D."/>
            <person name="Podicherti R."/>
            <person name="Tsui H.-C.T."/>
            <person name="Winkler M.E."/>
        </authorList>
    </citation>
    <scope>NUCLEOTIDE SEQUENCE</scope>
</reference>
<accession>A0A382PE66</accession>
<dbReference type="Gene3D" id="1.10.150.20">
    <property type="entry name" value="5' to 3' exonuclease, C-terminal subdomain"/>
    <property type="match status" value="2"/>
</dbReference>
<evidence type="ECO:0000256" key="6">
    <source>
        <dbReference type="SAM" id="MobiDB-lite"/>
    </source>
</evidence>
<dbReference type="PANTHER" id="PTHR22648:SF0">
    <property type="entry name" value="TRANSCRIPTION TERMINATION_ANTITERMINATION PROTEIN NUSA"/>
    <property type="match status" value="1"/>
</dbReference>
<dbReference type="InterPro" id="IPR009019">
    <property type="entry name" value="KH_sf_prok-type"/>
</dbReference>
<dbReference type="InterPro" id="IPR058582">
    <property type="entry name" value="KH_NusA_2nd"/>
</dbReference>
<gene>
    <name evidence="8" type="ORF">METZ01_LOCUS323964</name>
</gene>
<dbReference type="SMART" id="SM00322">
    <property type="entry name" value="KH"/>
    <property type="match status" value="1"/>
</dbReference>
<keyword evidence="5" id="KW-0804">Transcription</keyword>
<dbReference type="PANTHER" id="PTHR22648">
    <property type="entry name" value="TRANSCRIPTION TERMINATION FACTOR NUSA"/>
    <property type="match status" value="1"/>
</dbReference>
<evidence type="ECO:0000313" key="8">
    <source>
        <dbReference type="EMBL" id="SVC71110.1"/>
    </source>
</evidence>
<feature type="compositionally biased region" description="Basic and acidic residues" evidence="6">
    <location>
        <begin position="229"/>
        <end position="250"/>
    </location>
</feature>
<dbReference type="PROSITE" id="PS50084">
    <property type="entry name" value="KH_TYPE_1"/>
    <property type="match status" value="1"/>
</dbReference>
<dbReference type="SUPFAM" id="SSF47794">
    <property type="entry name" value="Rad51 N-terminal domain-like"/>
    <property type="match status" value="2"/>
</dbReference>
<feature type="domain" description="Phytochrome chromophore attachment site" evidence="7">
    <location>
        <begin position="85"/>
        <end position="150"/>
    </location>
</feature>
<dbReference type="GO" id="GO:0003723">
    <property type="term" value="F:RNA binding"/>
    <property type="evidence" value="ECO:0007669"/>
    <property type="project" value="UniProtKB-KW"/>
</dbReference>
<organism evidence="8">
    <name type="scientific">marine metagenome</name>
    <dbReference type="NCBI Taxonomy" id="408172"/>
    <lineage>
        <taxon>unclassified sequences</taxon>
        <taxon>metagenomes</taxon>
        <taxon>ecological metagenomes</taxon>
    </lineage>
</organism>
<dbReference type="AlphaFoldDB" id="A0A382PE66"/>
<dbReference type="SUPFAM" id="SSF54814">
    <property type="entry name" value="Prokaryotic type KH domain (KH-domain type II)"/>
    <property type="match status" value="1"/>
</dbReference>